<gene>
    <name evidence="5" type="ORF">GALMADRAFT_141598</name>
</gene>
<dbReference type="InterPro" id="IPR015943">
    <property type="entry name" value="WD40/YVTN_repeat-like_dom_sf"/>
</dbReference>
<dbReference type="Gene3D" id="2.130.10.10">
    <property type="entry name" value="YVTN repeat-like/Quinoprotein amine dehydrogenase"/>
    <property type="match status" value="2"/>
</dbReference>
<dbReference type="PROSITE" id="PS50294">
    <property type="entry name" value="WD_REPEATS_REGION"/>
    <property type="match status" value="1"/>
</dbReference>
<feature type="repeat" description="WD" evidence="3">
    <location>
        <begin position="22"/>
        <end position="63"/>
    </location>
</feature>
<proteinExistence type="predicted"/>
<dbReference type="EMBL" id="KL142383">
    <property type="protein sequence ID" value="KDR74586.1"/>
    <property type="molecule type" value="Genomic_DNA"/>
</dbReference>
<dbReference type="InterPro" id="IPR036322">
    <property type="entry name" value="WD40_repeat_dom_sf"/>
</dbReference>
<dbReference type="PROSITE" id="PS50082">
    <property type="entry name" value="WD_REPEATS_2"/>
    <property type="match status" value="1"/>
</dbReference>
<evidence type="ECO:0000313" key="5">
    <source>
        <dbReference type="EMBL" id="KDR74586.1"/>
    </source>
</evidence>
<dbReference type="OrthoDB" id="2654453at2759"/>
<keyword evidence="1 3" id="KW-0853">WD repeat</keyword>
<dbReference type="HOGENOM" id="CLU_042559_2_0_1"/>
<keyword evidence="4" id="KW-0812">Transmembrane</keyword>
<dbReference type="SMART" id="SM00320">
    <property type="entry name" value="WD40"/>
    <property type="match status" value="4"/>
</dbReference>
<evidence type="ECO:0000256" key="1">
    <source>
        <dbReference type="ARBA" id="ARBA00022574"/>
    </source>
</evidence>
<keyword evidence="4" id="KW-1133">Transmembrane helix</keyword>
<dbReference type="InterPro" id="IPR019775">
    <property type="entry name" value="WD40_repeat_CS"/>
</dbReference>
<keyword evidence="4" id="KW-0472">Membrane</keyword>
<feature type="transmembrane region" description="Helical" evidence="4">
    <location>
        <begin position="352"/>
        <end position="372"/>
    </location>
</feature>
<sequence length="484" mass="53723">MCLQQVLNLIRPGNSYFLKARLNGHHGPINCFAVIGEFELLASGGDDECVNIWDLRTFQGTETLTDSGGRWGQITCMTWTGATNGSLLCLGTGRGRLIIYRRKRTQSHFVEIVDTQIFDTGVSVEAIAFDPNQQRLATAGHNGSVKMFRFNKEGNPPIPLAALWNVDPSQAIPRSLHFLNKGEDLMIFHLESGELICLDSQTATIKYSKTVKTAIGNADLDEMEKNVVIDNIGVGYDVYPAGRSIPTHTLEVPTTRKHIRGVVFCENGQSVVGGSDHGKIYLFNLKSPQSNQVMTHGGQSTLIQAVVSASSEKRHLIAAGSSENKSQICIWEKPTKRAQQQRRSEDERRGELILLFTLLILNFALAITWKAWFPAFKSEFMNLPREFQNSVKDLIPGIGRVAIAEQDGMMSRNVGNSNGQPQPSISDILEMEDRILRKILRMPPQLIEKDGKLQISEPQLDGSEDVIHDEIIDKLISGLLTTED</sequence>
<accession>A0A067SUM6</accession>
<evidence type="ECO:0000256" key="4">
    <source>
        <dbReference type="SAM" id="Phobius"/>
    </source>
</evidence>
<keyword evidence="6" id="KW-1185">Reference proteome</keyword>
<protein>
    <submittedName>
        <fullName evidence="5">Uncharacterized protein</fullName>
    </submittedName>
</protein>
<reference evidence="6" key="1">
    <citation type="journal article" date="2014" name="Proc. Natl. Acad. Sci. U.S.A.">
        <title>Extensive sampling of basidiomycete genomes demonstrates inadequacy of the white-rot/brown-rot paradigm for wood decay fungi.</title>
        <authorList>
            <person name="Riley R."/>
            <person name="Salamov A.A."/>
            <person name="Brown D.W."/>
            <person name="Nagy L.G."/>
            <person name="Floudas D."/>
            <person name="Held B.W."/>
            <person name="Levasseur A."/>
            <person name="Lombard V."/>
            <person name="Morin E."/>
            <person name="Otillar R."/>
            <person name="Lindquist E.A."/>
            <person name="Sun H."/>
            <person name="LaButti K.M."/>
            <person name="Schmutz J."/>
            <person name="Jabbour D."/>
            <person name="Luo H."/>
            <person name="Baker S.E."/>
            <person name="Pisabarro A.G."/>
            <person name="Walton J.D."/>
            <person name="Blanchette R.A."/>
            <person name="Henrissat B."/>
            <person name="Martin F."/>
            <person name="Cullen D."/>
            <person name="Hibbett D.S."/>
            <person name="Grigoriev I.V."/>
        </authorList>
    </citation>
    <scope>NUCLEOTIDE SEQUENCE [LARGE SCALE GENOMIC DNA]</scope>
    <source>
        <strain evidence="6">CBS 339.88</strain>
    </source>
</reference>
<dbReference type="InterPro" id="IPR050505">
    <property type="entry name" value="WDR55/POC1"/>
</dbReference>
<dbReference type="STRING" id="685588.A0A067SUM6"/>
<dbReference type="AlphaFoldDB" id="A0A067SUM6"/>
<dbReference type="PROSITE" id="PS00678">
    <property type="entry name" value="WD_REPEATS_1"/>
    <property type="match status" value="1"/>
</dbReference>
<evidence type="ECO:0000256" key="3">
    <source>
        <dbReference type="PROSITE-ProRule" id="PRU00221"/>
    </source>
</evidence>
<evidence type="ECO:0000313" key="6">
    <source>
        <dbReference type="Proteomes" id="UP000027222"/>
    </source>
</evidence>
<dbReference type="Pfam" id="PF00400">
    <property type="entry name" value="WD40"/>
    <property type="match status" value="2"/>
</dbReference>
<name>A0A067SUM6_GALM3</name>
<evidence type="ECO:0000256" key="2">
    <source>
        <dbReference type="ARBA" id="ARBA00022737"/>
    </source>
</evidence>
<organism evidence="5 6">
    <name type="scientific">Galerina marginata (strain CBS 339.88)</name>
    <dbReference type="NCBI Taxonomy" id="685588"/>
    <lineage>
        <taxon>Eukaryota</taxon>
        <taxon>Fungi</taxon>
        <taxon>Dikarya</taxon>
        <taxon>Basidiomycota</taxon>
        <taxon>Agaricomycotina</taxon>
        <taxon>Agaricomycetes</taxon>
        <taxon>Agaricomycetidae</taxon>
        <taxon>Agaricales</taxon>
        <taxon>Agaricineae</taxon>
        <taxon>Strophariaceae</taxon>
        <taxon>Galerina</taxon>
    </lineage>
</organism>
<dbReference type="InterPro" id="IPR001680">
    <property type="entry name" value="WD40_rpt"/>
</dbReference>
<dbReference type="SUPFAM" id="SSF50978">
    <property type="entry name" value="WD40 repeat-like"/>
    <property type="match status" value="1"/>
</dbReference>
<dbReference type="PANTHER" id="PTHR44019">
    <property type="entry name" value="WD REPEAT-CONTAINING PROTEIN 55"/>
    <property type="match status" value="1"/>
</dbReference>
<dbReference type="Proteomes" id="UP000027222">
    <property type="component" value="Unassembled WGS sequence"/>
</dbReference>
<dbReference type="PANTHER" id="PTHR44019:SF8">
    <property type="entry name" value="POC1 CENTRIOLAR PROTEIN HOMOLOG"/>
    <property type="match status" value="1"/>
</dbReference>
<keyword evidence="2" id="KW-0677">Repeat</keyword>